<dbReference type="STRING" id="1499967.U27_05499"/>
<dbReference type="Proteomes" id="UP000030661">
    <property type="component" value="Unassembled WGS sequence"/>
</dbReference>
<dbReference type="Pfam" id="PF00873">
    <property type="entry name" value="ACR_tran"/>
    <property type="match status" value="1"/>
</dbReference>
<reference evidence="2" key="1">
    <citation type="journal article" date="2015" name="PeerJ">
        <title>First genomic representation of candidate bacterial phylum KSB3 points to enhanced environmental sensing as a trigger of wastewater bulking.</title>
        <authorList>
            <person name="Sekiguchi Y."/>
            <person name="Ohashi A."/>
            <person name="Parks D.H."/>
            <person name="Yamauchi T."/>
            <person name="Tyson G.W."/>
            <person name="Hugenholtz P."/>
        </authorList>
    </citation>
    <scope>NUCLEOTIDE SEQUENCE [LARGE SCALE GENOMIC DNA]</scope>
</reference>
<feature type="transmembrane region" description="Helical" evidence="1">
    <location>
        <begin position="435"/>
        <end position="454"/>
    </location>
</feature>
<dbReference type="PANTHER" id="PTHR32063">
    <property type="match status" value="1"/>
</dbReference>
<dbReference type="Gene3D" id="3.30.70.1320">
    <property type="entry name" value="Multidrug efflux transporter AcrB pore domain like"/>
    <property type="match status" value="1"/>
</dbReference>
<feature type="transmembrane region" description="Helical" evidence="1">
    <location>
        <begin position="466"/>
        <end position="489"/>
    </location>
</feature>
<dbReference type="Gene3D" id="3.30.2090.10">
    <property type="entry name" value="Multidrug efflux transporter AcrB TolC docking domain, DN and DC subdomains"/>
    <property type="match status" value="1"/>
</dbReference>
<protein>
    <submittedName>
        <fullName evidence="2">Transporter, AcrB/D/F family</fullName>
    </submittedName>
</protein>
<sequence length="517" mass="56087">MNLGELAIRKKTSTLVVTAFLIVGGMMSYFQLGRLEDPEFTIKEAIIVTTYPGAAAEEVEREVTDVIERAVQQMGELKEISSTSQPELSIVQATMKDRNAGEELELLWNELRNKVGDAQVELPPGAGPSIVKDDFGDVYGVFLAITGQGYSYQELKQSAKYLQRELLLVKNVARIEIFGERDERIYVEMSRDKLSQFGISLEMVLALLSAKNLVTDAGQAYTAAERIQLRPTGSIDSVEEMSNLVISQFTPDGDRVLRLGDIATVTRGYMDPPSTIFRVNGQPAIGLAISTVKGGNVVDMGKDLQQCLDTLLPNLPFGIELHKIAMQSEIVTSAINGFMINLAEAVAIVFVVLMLAMGFHSGVLIGAVLVITIAGTLIGMNMLGILMERISLGALILALGMLVDNAIVIAEGMMFRLRRGEAILESVRVVVGQNALPLVGATLVTIFAFGSVGVSESTAGEMMHSLFVVIVLSLLLSWGTAVTITPLFCTWAYKPDKGSTGDYDLYQHGFLRCTANF</sequence>
<dbReference type="InterPro" id="IPR001036">
    <property type="entry name" value="Acrflvin-R"/>
</dbReference>
<feature type="transmembrane region" description="Helical" evidence="1">
    <location>
        <begin position="338"/>
        <end position="356"/>
    </location>
</feature>
<dbReference type="InterPro" id="IPR027463">
    <property type="entry name" value="AcrB_DN_DC_subdom"/>
</dbReference>
<dbReference type="GO" id="GO:0005886">
    <property type="term" value="C:plasma membrane"/>
    <property type="evidence" value="ECO:0007669"/>
    <property type="project" value="TreeGrafter"/>
</dbReference>
<evidence type="ECO:0000313" key="2">
    <source>
        <dbReference type="EMBL" id="GAK58525.1"/>
    </source>
</evidence>
<dbReference type="EMBL" id="DF820467">
    <property type="protein sequence ID" value="GAK58525.1"/>
    <property type="molecule type" value="Genomic_DNA"/>
</dbReference>
<dbReference type="GO" id="GO:0042910">
    <property type="term" value="F:xenobiotic transmembrane transporter activity"/>
    <property type="evidence" value="ECO:0007669"/>
    <property type="project" value="TreeGrafter"/>
</dbReference>
<accession>A0A081C1S0</accession>
<organism evidence="2">
    <name type="scientific">Vecturithrix granuli</name>
    <dbReference type="NCBI Taxonomy" id="1499967"/>
    <lineage>
        <taxon>Bacteria</taxon>
        <taxon>Candidatus Moduliflexota</taxon>
        <taxon>Candidatus Vecturitrichia</taxon>
        <taxon>Candidatus Vecturitrichales</taxon>
        <taxon>Candidatus Vecturitrichaceae</taxon>
        <taxon>Candidatus Vecturithrix</taxon>
    </lineage>
</organism>
<keyword evidence="3" id="KW-1185">Reference proteome</keyword>
<name>A0A081C1S0_VECG1</name>
<dbReference type="PRINTS" id="PR00702">
    <property type="entry name" value="ACRIFLAVINRP"/>
</dbReference>
<evidence type="ECO:0000256" key="1">
    <source>
        <dbReference type="SAM" id="Phobius"/>
    </source>
</evidence>
<dbReference type="AlphaFoldDB" id="A0A081C1S0"/>
<dbReference type="Gene3D" id="1.20.1640.10">
    <property type="entry name" value="Multidrug efflux transporter AcrB transmembrane domain"/>
    <property type="match status" value="1"/>
</dbReference>
<dbReference type="SUPFAM" id="SSF82693">
    <property type="entry name" value="Multidrug efflux transporter AcrB pore domain, PN1, PN2, PC1 and PC2 subdomains"/>
    <property type="match status" value="2"/>
</dbReference>
<keyword evidence="1" id="KW-0812">Transmembrane</keyword>
<dbReference type="PANTHER" id="PTHR32063:SF18">
    <property type="entry name" value="CATION EFFLUX SYSTEM PROTEIN"/>
    <property type="match status" value="1"/>
</dbReference>
<feature type="transmembrane region" description="Helical" evidence="1">
    <location>
        <begin position="12"/>
        <end position="32"/>
    </location>
</feature>
<dbReference type="HOGENOM" id="CLU_002755_2_6_0"/>
<proteinExistence type="predicted"/>
<keyword evidence="1" id="KW-1133">Transmembrane helix</keyword>
<gene>
    <name evidence="2" type="ORF">U27_05499</name>
</gene>
<dbReference type="SUPFAM" id="SSF82866">
    <property type="entry name" value="Multidrug efflux transporter AcrB transmembrane domain"/>
    <property type="match status" value="1"/>
</dbReference>
<dbReference type="Gene3D" id="3.30.70.1430">
    <property type="entry name" value="Multidrug efflux transporter AcrB pore domain"/>
    <property type="match status" value="1"/>
</dbReference>
<feature type="transmembrane region" description="Helical" evidence="1">
    <location>
        <begin position="363"/>
        <end position="386"/>
    </location>
</feature>
<dbReference type="SUPFAM" id="SSF82714">
    <property type="entry name" value="Multidrug efflux transporter AcrB TolC docking domain, DN and DC subdomains"/>
    <property type="match status" value="1"/>
</dbReference>
<dbReference type="eggNOG" id="COG0841">
    <property type="taxonomic scope" value="Bacteria"/>
</dbReference>
<keyword evidence="1" id="KW-0472">Membrane</keyword>
<evidence type="ECO:0000313" key="3">
    <source>
        <dbReference type="Proteomes" id="UP000030661"/>
    </source>
</evidence>
<feature type="transmembrane region" description="Helical" evidence="1">
    <location>
        <begin position="392"/>
        <end position="414"/>
    </location>
</feature>